<dbReference type="OrthoDB" id="9785768at2"/>
<evidence type="ECO:0000256" key="4">
    <source>
        <dbReference type="ARBA" id="ARBA00023055"/>
    </source>
</evidence>
<gene>
    <name evidence="9" type="ORF">CHR53_24525</name>
</gene>
<evidence type="ECO:0000256" key="6">
    <source>
        <dbReference type="ARBA" id="ARBA00032316"/>
    </source>
</evidence>
<dbReference type="RefSeq" id="WP_127488861.1">
    <property type="nucleotide sequence ID" value="NZ_CP022572.1"/>
</dbReference>
<dbReference type="InterPro" id="IPR020616">
    <property type="entry name" value="Thiolase_N"/>
</dbReference>
<dbReference type="STRING" id="1193713.GCA_001636315_01804"/>
<dbReference type="KEGG" id="nmk:CHR53_24525"/>
<sequence length="378" mass="39739">MNHVTVIGTGITKFGTMADKSLKQLLLEASFEALKEAGFPTVDAVFIGNFMSGPLANQEILGSLIAHDLGLGPIPTAKMEGACASGGIAFRHACEMIEAGVYNTVLVAGGEKMKQADTNVVTSAINAAMDTDSNEKMAGLSFPGFFGLVANRYFYETEASKKHLAMVALKNREYAVQNSIAQYRDPVALEEILAARMITEPLGLFDCSPITDGAAAVILSRGQSGIRVIASSQASGPTQAQEVEDLLTIGAIKKSAELAYEQAGLGPDDIDVIELHDCFSMTEILAYEALGLAARSEGWKLLENGDTKHGGKIPVNTSGGLLSRGHPIGATGIAQIYQVVQQLRGTACNQVDGARIGLAQNLGGTGSYSTVHIFSNGR</sequence>
<protein>
    <recommendedName>
        <fullName evidence="1">propanoyl-CoA C-acyltransferase</fullName>
        <ecNumber evidence="1">2.3.1.176</ecNumber>
    </recommendedName>
    <alternativeName>
        <fullName evidence="6">Propanoyl-CoA C-acyltransferase</fullName>
    </alternativeName>
</protein>
<dbReference type="Proteomes" id="UP000282892">
    <property type="component" value="Chromosome"/>
</dbReference>
<feature type="domain" description="Thiolase N-terminal" evidence="7">
    <location>
        <begin position="4"/>
        <end position="221"/>
    </location>
</feature>
<keyword evidence="10" id="KW-1185">Reference proteome</keyword>
<dbReference type="GO" id="GO:0016747">
    <property type="term" value="F:acyltransferase activity, transferring groups other than amino-acyl groups"/>
    <property type="evidence" value="ECO:0007669"/>
    <property type="project" value="InterPro"/>
</dbReference>
<dbReference type="PROSITE" id="PS00737">
    <property type="entry name" value="THIOLASE_2"/>
    <property type="match status" value="1"/>
</dbReference>
<evidence type="ECO:0000256" key="1">
    <source>
        <dbReference type="ARBA" id="ARBA00012352"/>
    </source>
</evidence>
<evidence type="ECO:0000313" key="9">
    <source>
        <dbReference type="EMBL" id="AZU64148.1"/>
    </source>
</evidence>
<feature type="domain" description="Thiolase C-terminal" evidence="8">
    <location>
        <begin position="238"/>
        <end position="376"/>
    </location>
</feature>
<dbReference type="PANTHER" id="PTHR42870">
    <property type="entry name" value="ACETYL-COA C-ACETYLTRANSFERASE"/>
    <property type="match status" value="1"/>
</dbReference>
<evidence type="ECO:0000256" key="2">
    <source>
        <dbReference type="ARBA" id="ARBA00022448"/>
    </source>
</evidence>
<dbReference type="EMBL" id="CP022572">
    <property type="protein sequence ID" value="AZU64148.1"/>
    <property type="molecule type" value="Genomic_DNA"/>
</dbReference>
<keyword evidence="4" id="KW-0445">Lipid transport</keyword>
<evidence type="ECO:0000259" key="8">
    <source>
        <dbReference type="Pfam" id="PF22691"/>
    </source>
</evidence>
<keyword evidence="2" id="KW-0813">Transport</keyword>
<dbReference type="InterPro" id="IPR016039">
    <property type="entry name" value="Thiolase-like"/>
</dbReference>
<evidence type="ECO:0000256" key="3">
    <source>
        <dbReference type="ARBA" id="ARBA00022679"/>
    </source>
</evidence>
<dbReference type="GO" id="GO:0006869">
    <property type="term" value="P:lipid transport"/>
    <property type="evidence" value="ECO:0007669"/>
    <property type="project" value="UniProtKB-KW"/>
</dbReference>
<dbReference type="Gene3D" id="3.40.47.10">
    <property type="match status" value="1"/>
</dbReference>
<dbReference type="InterPro" id="IPR002155">
    <property type="entry name" value="Thiolase"/>
</dbReference>
<dbReference type="Pfam" id="PF00108">
    <property type="entry name" value="Thiolase_N"/>
    <property type="match status" value="1"/>
</dbReference>
<accession>A0A3T0I462</accession>
<keyword evidence="5" id="KW-0446">Lipid-binding</keyword>
<dbReference type="CDD" id="cd00829">
    <property type="entry name" value="SCP-x_thiolase"/>
    <property type="match status" value="1"/>
</dbReference>
<dbReference type="InterPro" id="IPR020613">
    <property type="entry name" value="Thiolase_CS"/>
</dbReference>
<dbReference type="EC" id="2.3.1.176" evidence="1"/>
<dbReference type="SUPFAM" id="SSF53901">
    <property type="entry name" value="Thiolase-like"/>
    <property type="match status" value="1"/>
</dbReference>
<name>A0A3T0I462_9BACI</name>
<keyword evidence="9" id="KW-0012">Acyltransferase</keyword>
<evidence type="ECO:0000259" key="7">
    <source>
        <dbReference type="Pfam" id="PF00108"/>
    </source>
</evidence>
<organism evidence="9 10">
    <name type="scientific">Neobacillus mesonae</name>
    <dbReference type="NCBI Taxonomy" id="1193713"/>
    <lineage>
        <taxon>Bacteria</taxon>
        <taxon>Bacillati</taxon>
        <taxon>Bacillota</taxon>
        <taxon>Bacilli</taxon>
        <taxon>Bacillales</taxon>
        <taxon>Bacillaceae</taxon>
        <taxon>Neobacillus</taxon>
    </lineage>
</organism>
<dbReference type="AlphaFoldDB" id="A0A3T0I462"/>
<dbReference type="PIRSF" id="PIRSF000429">
    <property type="entry name" value="Ac-CoA_Ac_transf"/>
    <property type="match status" value="1"/>
</dbReference>
<dbReference type="PANTHER" id="PTHR42870:SF1">
    <property type="entry name" value="NON-SPECIFIC LIPID-TRANSFER PROTEIN-LIKE 2"/>
    <property type="match status" value="1"/>
</dbReference>
<dbReference type="InterPro" id="IPR055140">
    <property type="entry name" value="Thiolase_C_2"/>
</dbReference>
<keyword evidence="3 9" id="KW-0808">Transferase</keyword>
<reference evidence="9 10" key="1">
    <citation type="submission" date="2017-07" db="EMBL/GenBank/DDBJ databases">
        <title>The complete genome sequence of Bacillus mesonae strain H20-5, an efficient strain improving plant abiotic stress resistance.</title>
        <authorList>
            <person name="Kim S.Y."/>
            <person name="Song H."/>
            <person name="Sang M.K."/>
            <person name="Weon H.-Y."/>
            <person name="Song J."/>
        </authorList>
    </citation>
    <scope>NUCLEOTIDE SEQUENCE [LARGE SCALE GENOMIC DNA]</scope>
    <source>
        <strain evidence="9 10">H20-5</strain>
    </source>
</reference>
<evidence type="ECO:0000313" key="10">
    <source>
        <dbReference type="Proteomes" id="UP000282892"/>
    </source>
</evidence>
<proteinExistence type="predicted"/>
<dbReference type="Pfam" id="PF22691">
    <property type="entry name" value="Thiolase_C_1"/>
    <property type="match status" value="1"/>
</dbReference>
<evidence type="ECO:0000256" key="5">
    <source>
        <dbReference type="ARBA" id="ARBA00023121"/>
    </source>
</evidence>
<dbReference type="GO" id="GO:0008289">
    <property type="term" value="F:lipid binding"/>
    <property type="evidence" value="ECO:0007669"/>
    <property type="project" value="UniProtKB-KW"/>
</dbReference>